<evidence type="ECO:0000256" key="1">
    <source>
        <dbReference type="SAM" id="MobiDB-lite"/>
    </source>
</evidence>
<dbReference type="EMBL" id="CP063451">
    <property type="protein sequence ID" value="QOW01464.1"/>
    <property type="molecule type" value="Genomic_DNA"/>
</dbReference>
<dbReference type="AlphaFoldDB" id="A0A7M2XVW5"/>
<proteinExistence type="predicted"/>
<reference evidence="2 3" key="1">
    <citation type="submission" date="2020-10" db="EMBL/GenBank/DDBJ databases">
        <title>Whole genome sequence of oil-degrading bacteria Rhodococcus pyridinivorans strain 5Ap.</title>
        <authorList>
            <person name="Akhremchuk A.E."/>
            <person name="Valentovich L.N."/>
            <person name="Charniauskaya M.I."/>
            <person name="Bukliarevich H.A."/>
            <person name="Titok M.A."/>
        </authorList>
    </citation>
    <scope>NUCLEOTIDE SEQUENCE [LARGE SCALE GENOMIC DNA]</scope>
    <source>
        <strain evidence="2 3">5Ap</strain>
        <plasmid evidence="2 3">pNAPH</plasmid>
    </source>
</reference>
<feature type="compositionally biased region" description="Basic and acidic residues" evidence="1">
    <location>
        <begin position="9"/>
        <end position="20"/>
    </location>
</feature>
<evidence type="ECO:0000313" key="2">
    <source>
        <dbReference type="EMBL" id="QOW01464.1"/>
    </source>
</evidence>
<geneLocation type="plasmid" evidence="2 3">
    <name>pNAPH</name>
</geneLocation>
<accession>A0A7M2XVW5</accession>
<evidence type="ECO:0000313" key="3">
    <source>
        <dbReference type="Proteomes" id="UP000593818"/>
    </source>
</evidence>
<dbReference type="Proteomes" id="UP000593818">
    <property type="component" value="Plasmid pNAPH"/>
</dbReference>
<gene>
    <name evidence="2" type="ORF">INP59_25010</name>
</gene>
<feature type="region of interest" description="Disordered" evidence="1">
    <location>
        <begin position="1"/>
        <end position="20"/>
    </location>
</feature>
<name>A0A7M2XVW5_9NOCA</name>
<keyword evidence="3" id="KW-1185">Reference proteome</keyword>
<keyword evidence="2" id="KW-0614">Plasmid</keyword>
<protein>
    <submittedName>
        <fullName evidence="2">Uncharacterized protein</fullName>
    </submittedName>
</protein>
<dbReference type="RefSeq" id="WP_193904004.1">
    <property type="nucleotide sequence ID" value="NZ_CP063451.1"/>
</dbReference>
<organism evidence="2 3">
    <name type="scientific">Rhodococcus pyridinivorans</name>
    <dbReference type="NCBI Taxonomy" id="103816"/>
    <lineage>
        <taxon>Bacteria</taxon>
        <taxon>Bacillati</taxon>
        <taxon>Actinomycetota</taxon>
        <taxon>Actinomycetes</taxon>
        <taxon>Mycobacteriales</taxon>
        <taxon>Nocardiaceae</taxon>
        <taxon>Rhodococcus</taxon>
    </lineage>
</organism>
<sequence length="80" mass="8844">MGSLFGGEAPHRIDPERTGQLHDQQWVGAPLMEGDQVTIQDGRKIGQPYACEVGREMARLFRNGTKLRIPDDPADDLVQG</sequence>